<accession>A0ABT9ADQ5</accession>
<comment type="caution">
    <text evidence="2">The sequence shown here is derived from an EMBL/GenBank/DDBJ whole genome shotgun (WGS) entry which is preliminary data.</text>
</comment>
<organism evidence="2 3">
    <name type="scientific">Hymenobacter mellowenesis</name>
    <dbReference type="NCBI Taxonomy" id="3063995"/>
    <lineage>
        <taxon>Bacteria</taxon>
        <taxon>Pseudomonadati</taxon>
        <taxon>Bacteroidota</taxon>
        <taxon>Cytophagia</taxon>
        <taxon>Cytophagales</taxon>
        <taxon>Hymenobacteraceae</taxon>
        <taxon>Hymenobacter</taxon>
    </lineage>
</organism>
<sequence length="60" mass="6303">MLPAIKPTTAADPAPPSLPALPASEAAEETPEATPTFWVGDYEVGDGYFSELSGHPDIIY</sequence>
<dbReference type="EMBL" id="JAUQSX010000008">
    <property type="protein sequence ID" value="MDO7847966.1"/>
    <property type="molecule type" value="Genomic_DNA"/>
</dbReference>
<evidence type="ECO:0000313" key="3">
    <source>
        <dbReference type="Proteomes" id="UP001167796"/>
    </source>
</evidence>
<evidence type="ECO:0000313" key="2">
    <source>
        <dbReference type="EMBL" id="MDO7847966.1"/>
    </source>
</evidence>
<dbReference type="Proteomes" id="UP001167796">
    <property type="component" value="Unassembled WGS sequence"/>
</dbReference>
<gene>
    <name evidence="2" type="ORF">Q5H92_16490</name>
</gene>
<dbReference type="RefSeq" id="WP_305012648.1">
    <property type="nucleotide sequence ID" value="NZ_JAUQSX010000008.1"/>
</dbReference>
<protein>
    <submittedName>
        <fullName evidence="2">Uncharacterized protein</fullName>
    </submittedName>
</protein>
<feature type="region of interest" description="Disordered" evidence="1">
    <location>
        <begin position="1"/>
        <end position="34"/>
    </location>
</feature>
<name>A0ABT9ADQ5_9BACT</name>
<proteinExistence type="predicted"/>
<keyword evidence="3" id="KW-1185">Reference proteome</keyword>
<reference evidence="2" key="1">
    <citation type="submission" date="2023-07" db="EMBL/GenBank/DDBJ databases">
        <authorList>
            <person name="Kim M.K."/>
        </authorList>
    </citation>
    <scope>NUCLEOTIDE SEQUENCE</scope>
    <source>
        <strain evidence="2">M29</strain>
    </source>
</reference>
<evidence type="ECO:0000256" key="1">
    <source>
        <dbReference type="SAM" id="MobiDB-lite"/>
    </source>
</evidence>